<evidence type="ECO:0000313" key="4">
    <source>
        <dbReference type="Proteomes" id="UP000054537"/>
    </source>
</evidence>
<feature type="transmembrane region" description="Helical" evidence="2">
    <location>
        <begin position="12"/>
        <end position="34"/>
    </location>
</feature>
<feature type="transmembrane region" description="Helical" evidence="2">
    <location>
        <begin position="41"/>
        <end position="61"/>
    </location>
</feature>
<protein>
    <submittedName>
        <fullName evidence="3">Uncharacterized protein</fullName>
    </submittedName>
</protein>
<reference evidence="3 4" key="1">
    <citation type="submission" date="2014-10" db="EMBL/GenBank/DDBJ databases">
        <title>Draft genome sequence of Actinoplanes utahensis NRRL 12052.</title>
        <authorList>
            <person name="Velasco-Bucheli B."/>
            <person name="del Cerro C."/>
            <person name="Hormigo D."/>
            <person name="Garcia J.L."/>
            <person name="Acebal C."/>
            <person name="Arroyo M."/>
            <person name="de la Mata I."/>
        </authorList>
    </citation>
    <scope>NUCLEOTIDE SEQUENCE [LARGE SCALE GENOMIC DNA]</scope>
    <source>
        <strain evidence="3 4">NRRL 12052</strain>
    </source>
</reference>
<evidence type="ECO:0000256" key="2">
    <source>
        <dbReference type="SAM" id="Phobius"/>
    </source>
</evidence>
<keyword evidence="2" id="KW-1133">Transmembrane helix</keyword>
<keyword evidence="4" id="KW-1185">Reference proteome</keyword>
<name>A0A0A6UG64_ACTUT</name>
<keyword evidence="2" id="KW-0472">Membrane</keyword>
<evidence type="ECO:0000256" key="1">
    <source>
        <dbReference type="SAM" id="MobiDB-lite"/>
    </source>
</evidence>
<dbReference type="AlphaFoldDB" id="A0A0A6UG64"/>
<accession>A0A0A6UG64</accession>
<evidence type="ECO:0000313" key="3">
    <source>
        <dbReference type="EMBL" id="KHD74441.1"/>
    </source>
</evidence>
<proteinExistence type="predicted"/>
<feature type="region of interest" description="Disordered" evidence="1">
    <location>
        <begin position="135"/>
        <end position="155"/>
    </location>
</feature>
<feature type="transmembrane region" description="Helical" evidence="2">
    <location>
        <begin position="81"/>
        <end position="110"/>
    </location>
</feature>
<gene>
    <name evidence="3" type="ORF">MB27_28895</name>
</gene>
<dbReference type="RefSeq" id="WP_152628952.1">
    <property type="nucleotide sequence ID" value="NZ_BAABKU010000029.1"/>
</dbReference>
<dbReference type="Proteomes" id="UP000054537">
    <property type="component" value="Unassembled WGS sequence"/>
</dbReference>
<dbReference type="OrthoDB" id="3296586at2"/>
<comment type="caution">
    <text evidence="3">The sequence shown here is derived from an EMBL/GenBank/DDBJ whole genome shotgun (WGS) entry which is preliminary data.</text>
</comment>
<dbReference type="EMBL" id="JRTT01000044">
    <property type="protein sequence ID" value="KHD74441.1"/>
    <property type="molecule type" value="Genomic_DNA"/>
</dbReference>
<keyword evidence="2" id="KW-0812">Transmembrane</keyword>
<organism evidence="3 4">
    <name type="scientific">Actinoplanes utahensis</name>
    <dbReference type="NCBI Taxonomy" id="1869"/>
    <lineage>
        <taxon>Bacteria</taxon>
        <taxon>Bacillati</taxon>
        <taxon>Actinomycetota</taxon>
        <taxon>Actinomycetes</taxon>
        <taxon>Micromonosporales</taxon>
        <taxon>Micromonosporaceae</taxon>
        <taxon>Actinoplanes</taxon>
    </lineage>
</organism>
<sequence length="155" mass="16296">MTTDADDVLFRLGRWAIAKIWFGVVVSGAYAIGLHFDWPRMFLTAAAVLGAVALALASSFLPVWTRARPSGIPVADIGLRVMVWGGLSAVAGALLVGMPSVGMVAAALLLTTAARTFGDPFAPVLRRLRITPPVRHGRAASAETRRGTGSRAACR</sequence>